<evidence type="ECO:0000313" key="1">
    <source>
        <dbReference type="EMBL" id="ANU24822.1"/>
    </source>
</evidence>
<dbReference type="KEGG" id="pdg:BCM40_06640"/>
<reference evidence="1" key="1">
    <citation type="submission" date="2016-10" db="EMBL/GenBank/DDBJ databases">
        <authorList>
            <person name="See-Too W.S."/>
        </authorList>
    </citation>
    <scope>NUCLEOTIDE SEQUENCE</scope>
    <source>
        <strain evidence="1">DSM 22276</strain>
    </source>
</reference>
<dbReference type="AlphaFoldDB" id="A0A1C7ENC5"/>
<dbReference type="Proteomes" id="UP000092495">
    <property type="component" value="Chromosome"/>
</dbReference>
<gene>
    <name evidence="1" type="ORF">BCM40_06640</name>
</gene>
<name>A0A1C7ENC5_9BACL</name>
<dbReference type="InterPro" id="IPR057808">
    <property type="entry name" value="YxiG"/>
</dbReference>
<keyword evidence="2" id="KW-1185">Reference proteome</keyword>
<dbReference type="STRING" id="414778.BCM40_06640"/>
<sequence length="120" mass="14505">MQVDLLNDTLTFNIEIHKNDYTDFQTLKFIDVSAFYYVKDNLENRFNFYDREKVYYLEMTTIDHVEKKKCDFQIKSTSDEEWGENHTTDANVVIEIWDSVLFIEARRVEVENQVFDLKQI</sequence>
<protein>
    <submittedName>
        <fullName evidence="1">Uncharacterized protein</fullName>
    </submittedName>
</protein>
<organism evidence="1 2">
    <name type="scientific">Planococcus donghaensis</name>
    <dbReference type="NCBI Taxonomy" id="414778"/>
    <lineage>
        <taxon>Bacteria</taxon>
        <taxon>Bacillati</taxon>
        <taxon>Bacillota</taxon>
        <taxon>Bacilli</taxon>
        <taxon>Bacillales</taxon>
        <taxon>Caryophanaceae</taxon>
        <taxon>Planococcus</taxon>
    </lineage>
</organism>
<proteinExistence type="predicted"/>
<evidence type="ECO:0000313" key="2">
    <source>
        <dbReference type="Proteomes" id="UP000092495"/>
    </source>
</evidence>
<dbReference type="Pfam" id="PF24711">
    <property type="entry name" value="YxiG"/>
    <property type="match status" value="1"/>
</dbReference>
<accession>A0A1C7ENC5</accession>
<dbReference type="EMBL" id="CP016543">
    <property type="protein sequence ID" value="ANU24822.1"/>
    <property type="molecule type" value="Genomic_DNA"/>
</dbReference>